<evidence type="ECO:0000256" key="1">
    <source>
        <dbReference type="SAM" id="MobiDB-lite"/>
    </source>
</evidence>
<feature type="compositionally biased region" description="Low complexity" evidence="1">
    <location>
        <begin position="575"/>
        <end position="584"/>
    </location>
</feature>
<feature type="compositionally biased region" description="Polar residues" evidence="1">
    <location>
        <begin position="536"/>
        <end position="547"/>
    </location>
</feature>
<feature type="compositionally biased region" description="Polar residues" evidence="1">
    <location>
        <begin position="604"/>
        <end position="614"/>
    </location>
</feature>
<reference evidence="2" key="1">
    <citation type="submission" date="2021-06" db="EMBL/GenBank/DDBJ databases">
        <authorList>
            <person name="Hodson N. C."/>
            <person name="Mongue J. A."/>
            <person name="Jaron S. K."/>
        </authorList>
    </citation>
    <scope>NUCLEOTIDE SEQUENCE</scope>
</reference>
<feature type="region of interest" description="Disordered" evidence="1">
    <location>
        <begin position="344"/>
        <end position="670"/>
    </location>
</feature>
<feature type="compositionally biased region" description="Low complexity" evidence="1">
    <location>
        <begin position="644"/>
        <end position="657"/>
    </location>
</feature>
<feature type="region of interest" description="Disordered" evidence="1">
    <location>
        <begin position="711"/>
        <end position="734"/>
    </location>
</feature>
<feature type="compositionally biased region" description="Basic residues" evidence="1">
    <location>
        <begin position="947"/>
        <end position="958"/>
    </location>
</feature>
<dbReference type="OrthoDB" id="6426920at2759"/>
<keyword evidence="3" id="KW-1185">Reference proteome</keyword>
<proteinExistence type="predicted"/>
<feature type="compositionally biased region" description="Polar residues" evidence="1">
    <location>
        <begin position="467"/>
        <end position="479"/>
    </location>
</feature>
<feature type="compositionally biased region" description="Basic and acidic residues" evidence="1">
    <location>
        <begin position="963"/>
        <end position="973"/>
    </location>
</feature>
<feature type="region of interest" description="Disordered" evidence="1">
    <location>
        <begin position="1134"/>
        <end position="1177"/>
    </location>
</feature>
<protein>
    <submittedName>
        <fullName evidence="2">Uncharacterized protein</fullName>
    </submittedName>
</protein>
<gene>
    <name evidence="2" type="ORF">AFUS01_LOCUS11438</name>
</gene>
<feature type="region of interest" description="Disordered" evidence="1">
    <location>
        <begin position="262"/>
        <end position="308"/>
    </location>
</feature>
<evidence type="ECO:0000313" key="3">
    <source>
        <dbReference type="Proteomes" id="UP000708208"/>
    </source>
</evidence>
<feature type="compositionally biased region" description="Polar residues" evidence="1">
    <location>
        <begin position="974"/>
        <end position="983"/>
    </location>
</feature>
<dbReference type="Proteomes" id="UP000708208">
    <property type="component" value="Unassembled WGS sequence"/>
</dbReference>
<feature type="compositionally biased region" description="Polar residues" evidence="1">
    <location>
        <begin position="208"/>
        <end position="227"/>
    </location>
</feature>
<feature type="region of interest" description="Disordered" evidence="1">
    <location>
        <begin position="208"/>
        <end position="228"/>
    </location>
</feature>
<organism evidence="2 3">
    <name type="scientific">Allacma fusca</name>
    <dbReference type="NCBI Taxonomy" id="39272"/>
    <lineage>
        <taxon>Eukaryota</taxon>
        <taxon>Metazoa</taxon>
        <taxon>Ecdysozoa</taxon>
        <taxon>Arthropoda</taxon>
        <taxon>Hexapoda</taxon>
        <taxon>Collembola</taxon>
        <taxon>Symphypleona</taxon>
        <taxon>Sminthuridae</taxon>
        <taxon>Allacma</taxon>
    </lineage>
</organism>
<feature type="compositionally biased region" description="Basic and acidic residues" evidence="1">
    <location>
        <begin position="552"/>
        <end position="563"/>
    </location>
</feature>
<feature type="compositionally biased region" description="Low complexity" evidence="1">
    <location>
        <begin position="277"/>
        <end position="297"/>
    </location>
</feature>
<feature type="compositionally biased region" description="Basic and acidic residues" evidence="1">
    <location>
        <begin position="623"/>
        <end position="636"/>
    </location>
</feature>
<feature type="compositionally biased region" description="Polar residues" evidence="1">
    <location>
        <begin position="1019"/>
        <end position="1052"/>
    </location>
</feature>
<feature type="compositionally biased region" description="Polar residues" evidence="1">
    <location>
        <begin position="717"/>
        <end position="732"/>
    </location>
</feature>
<feature type="compositionally biased region" description="Low complexity" evidence="1">
    <location>
        <begin position="501"/>
        <end position="510"/>
    </location>
</feature>
<feature type="compositionally biased region" description="Basic and acidic residues" evidence="1">
    <location>
        <begin position="397"/>
        <end position="416"/>
    </location>
</feature>
<sequence>MNPCVVTIKEKLDSMPMDEFELLLEGCADKSKGKTSEHAEIISQLEHQMKVQPEEAIPNLTNAKYSSSLQSLSLVHNKERGKNHHKVPVLTAGINSRPGDLYQQNPYSTSCAPVTAKPAVVFPLTSNTTSTNNLPAQYYFNCTQDVCQLPSTQGRNQGFDGEYGNNHESHATKQSNLVYGVSEDSAETRNKQDLSLKDTYNSVCSVTSPNTSQSVLGSSNDRYSNELSSDHFKLRSPISGLTSSALTSPPLVQQTGQTLSNLGFANSHSQSLHGYQSPNSGLTTSPPSSSYSKSVSEGSKKLGKKNKANKIQLRENIIKPEDIPGYRGKDTTLDELVKFVEGTPVGKRGNKKKERENRGKNGNEPLVKSMSLDDDNLSLAAKKTGERSNRVSSLKETSIRSERGRVEKDRTEKESVKGAASSVPGSKKSPENSQHQRECEREDSKSPVRTQAEPKFTVVIRKRKNKTACTTSPTGSTVGKESDNRKETRRSRSRGERRKSVGSVPGSDQSEGSDDGSVRSLPAGECTKRETIPKSCASSGGTPQTSYADIARLTKDEENKKELPQALEDYPSLHGSDNSDGSDYGSDRSVPVGDVTPKDVIQKPYSSNGGTPLTSYADIARLASHEEKKEDKKEQPSEDFPELSSTVSTASHESSVELMPSSPKSDLSASTVKYASSNSAFPQLAVSSAPKTTSQGPTNVKTMSTVVSVSSTTGTTKGANGSNTPIPTTSCAVSRAPTPTLKAQLSSTSPASTTTVPCSSINSVNNSVGGGSFTSNLTKASSPLTTRVLNSQPTTLSNSEHVVDFGAAGVKFKPVVCSEEKNIPTDFSAVINGHLSHSDRMARKSDISGAKTGKSAFSVTVPQQNITDSGMGLCTEAVVFCGENFKEPPQLPSKDLEFEFGFDVNEALVDMNVKVPPDSPTVMKSTSNKKHSKNKVFPTPSKEPTRIHQHSSNHRHYHNPQGGRDEMHRHNQEKNNPQIATDVNESRDSKKPHSTTASLDSKVPRNSEMLPGKPEARGASSSSDRQQSNNYNKQHNNPRKSAQADQTVSSEGVQVVAAQVPQSPLNESYSNSAIITSYSPTSMSPSVPLHTGIPPAVSMFGMPGYIPASTTYPTRFPGHLPASGVVQLPTSHSAYESPPGQYAPTVYSRTPSAPVASSSSSDDHNFVPSGAALQPQNPVAAPVTSECPFNAPTVVGNATGRQSQAGLTAQGGYHKVPDACNPPYTDSESARNVGQAVDFNNVPGYYGNSKVVFDRPVNLAPYYLTPDSSLYTNANMEDLRSYLRGRTQACERLQGDEKSRILQIT</sequence>
<feature type="compositionally biased region" description="Low complexity" evidence="1">
    <location>
        <begin position="1151"/>
        <end position="1160"/>
    </location>
</feature>
<accession>A0A8J2K8L1</accession>
<feature type="compositionally biased region" description="Basic residues" evidence="1">
    <location>
        <begin position="487"/>
        <end position="497"/>
    </location>
</feature>
<dbReference type="EMBL" id="CAJVCH010087981">
    <property type="protein sequence ID" value="CAG7722290.1"/>
    <property type="molecule type" value="Genomic_DNA"/>
</dbReference>
<evidence type="ECO:0000313" key="2">
    <source>
        <dbReference type="EMBL" id="CAG7722290.1"/>
    </source>
</evidence>
<comment type="caution">
    <text evidence="2">The sequence shown here is derived from an EMBL/GenBank/DDBJ whole genome shotgun (WGS) entry which is preliminary data.</text>
</comment>
<feature type="compositionally biased region" description="Polar residues" evidence="1">
    <location>
        <begin position="262"/>
        <end position="276"/>
    </location>
</feature>
<feature type="compositionally biased region" description="Basic and acidic residues" evidence="1">
    <location>
        <begin position="428"/>
        <end position="446"/>
    </location>
</feature>
<name>A0A8J2K8L1_9HEXA</name>
<feature type="region of interest" description="Disordered" evidence="1">
    <location>
        <begin position="914"/>
        <end position="1053"/>
    </location>
</feature>